<comment type="caution">
    <text evidence="2">The sequence shown here is derived from an EMBL/GenBank/DDBJ whole genome shotgun (WGS) entry which is preliminary data.</text>
</comment>
<accession>A0A4R1LXX3</accession>
<evidence type="ECO:0000313" key="3">
    <source>
        <dbReference type="Proteomes" id="UP000294616"/>
    </source>
</evidence>
<gene>
    <name evidence="2" type="ORF">C8N28_2021</name>
</gene>
<dbReference type="EMBL" id="SMGO01000002">
    <property type="protein sequence ID" value="TCK83420.1"/>
    <property type="molecule type" value="Genomic_DNA"/>
</dbReference>
<proteinExistence type="predicted"/>
<evidence type="ECO:0000313" key="2">
    <source>
        <dbReference type="EMBL" id="TCK83420.1"/>
    </source>
</evidence>
<evidence type="ECO:0000256" key="1">
    <source>
        <dbReference type="SAM" id="Phobius"/>
    </source>
</evidence>
<reference evidence="2 3" key="1">
    <citation type="submission" date="2019-03" db="EMBL/GenBank/DDBJ databases">
        <title>Genomic Encyclopedia of Archaeal and Bacterial Type Strains, Phase II (KMG-II): from individual species to whole genera.</title>
        <authorList>
            <person name="Goeker M."/>
        </authorList>
    </citation>
    <scope>NUCLEOTIDE SEQUENCE [LARGE SCALE GENOMIC DNA]</scope>
    <source>
        <strain evidence="2 3">DSM 22554</strain>
    </source>
</reference>
<sequence>MRMNKFLSRGLIITALGILIGILGSFLQREEYGIYKWVLTLSVVVFGIGFLTILYSLIRKIERKSILEERNEQHNDTDETT</sequence>
<organism evidence="2 3">
    <name type="scientific">Albibacterium bauzanense</name>
    <dbReference type="NCBI Taxonomy" id="653929"/>
    <lineage>
        <taxon>Bacteria</taxon>
        <taxon>Pseudomonadati</taxon>
        <taxon>Bacteroidota</taxon>
        <taxon>Sphingobacteriia</taxon>
        <taxon>Sphingobacteriales</taxon>
        <taxon>Sphingobacteriaceae</taxon>
        <taxon>Albibacterium</taxon>
    </lineage>
</organism>
<keyword evidence="1" id="KW-0472">Membrane</keyword>
<feature type="transmembrane region" description="Helical" evidence="1">
    <location>
        <begin position="34"/>
        <end position="58"/>
    </location>
</feature>
<keyword evidence="3" id="KW-1185">Reference proteome</keyword>
<feature type="transmembrane region" description="Helical" evidence="1">
    <location>
        <begin position="7"/>
        <end position="28"/>
    </location>
</feature>
<name>A0A4R1LXX3_9SPHI</name>
<keyword evidence="1" id="KW-0812">Transmembrane</keyword>
<protein>
    <recommendedName>
        <fullName evidence="4">Signal peptidase</fullName>
    </recommendedName>
</protein>
<keyword evidence="1" id="KW-1133">Transmembrane helix</keyword>
<evidence type="ECO:0008006" key="4">
    <source>
        <dbReference type="Google" id="ProtNLM"/>
    </source>
</evidence>
<dbReference type="AlphaFoldDB" id="A0A4R1LXX3"/>
<dbReference type="Proteomes" id="UP000294616">
    <property type="component" value="Unassembled WGS sequence"/>
</dbReference>